<dbReference type="CDD" id="cd07383">
    <property type="entry name" value="MPP_Dcr2"/>
    <property type="match status" value="1"/>
</dbReference>
<dbReference type="Gene3D" id="3.60.21.10">
    <property type="match status" value="1"/>
</dbReference>
<evidence type="ECO:0000313" key="2">
    <source>
        <dbReference type="EMBL" id="KAF2837899.1"/>
    </source>
</evidence>
<dbReference type="EMBL" id="MU006098">
    <property type="protein sequence ID" value="KAF2837899.1"/>
    <property type="molecule type" value="Genomic_DNA"/>
</dbReference>
<feature type="domain" description="Calcineurin-like phosphoesterase" evidence="1">
    <location>
        <begin position="217"/>
        <end position="465"/>
    </location>
</feature>
<dbReference type="PANTHER" id="PTHR32440">
    <property type="entry name" value="PHOSPHATASE DCR2-RELATED-RELATED"/>
    <property type="match status" value="1"/>
</dbReference>
<dbReference type="FunFam" id="3.60.21.10:FF:000054">
    <property type="entry name" value="DCR2p Phosphoesterase"/>
    <property type="match status" value="1"/>
</dbReference>
<dbReference type="Pfam" id="PF00149">
    <property type="entry name" value="Metallophos"/>
    <property type="match status" value="1"/>
</dbReference>
<dbReference type="GO" id="GO:0004721">
    <property type="term" value="F:phosphoprotein phosphatase activity"/>
    <property type="evidence" value="ECO:0007669"/>
    <property type="project" value="TreeGrafter"/>
</dbReference>
<gene>
    <name evidence="2" type="ORF">M501DRAFT_1017655</name>
</gene>
<dbReference type="PANTHER" id="PTHR32440:SF0">
    <property type="entry name" value="PHOSPHATASE DCR2-RELATED"/>
    <property type="match status" value="1"/>
</dbReference>
<comment type="caution">
    <text evidence="2">The sequence shown here is derived from an EMBL/GenBank/DDBJ whole genome shotgun (WGS) entry which is preliminary data.</text>
</comment>
<protein>
    <submittedName>
        <fullName evidence="2">Calcineurin-like phosphoesterase</fullName>
    </submittedName>
</protein>
<dbReference type="InterPro" id="IPR029052">
    <property type="entry name" value="Metallo-depent_PP-like"/>
</dbReference>
<sequence>MTRRIVRTSIQLGSLIFIILLFVFLLDNRYRVLPATIHNHLPAHHPGFVITDVTVKKCSSLNPISSCRLDPDKWHRVEKDLYLGSGWVSKAYVHIKRKKEEELVEGDKVIMDVRVGKLDPAMGEKGQESEKWESRPAGIWLKRSAKHHDRDSKSVVTALDVLFGPDAVEPRSGWRLIENSLLLDTSAEAQEVRISIRQGQPHKIEKHVPKVRDDGRFKIMQAADLHLSTGLGTCRDPEPKGHNGGRCDADVRTLDFVGKLLDEEKPDLVILSGDQVNGETAPDAQSAVFKFAELFIKRSIPYAVIFGNHDDEGSLTRSSMMSLIASLPYSLSEAGTNTIDGIGNYYIEVLARGKSQHSALTLYLLDTHGYSPDERQFKGYDWIKPNQIKWFEDTAKSLKTAHKHYTHIHLDMAFIHIPLPEYSNRNLKFVGNWKEGVTAPGFNTHFHDALVAANIPVVSCGHDHVNEYCMLSTEDGTKEGHPKLWMCYGGAAGFGGYGGYGGYHRRMRFFEIDTNEARITTWKRLEWGETNKRIDEQIIVDGGNVVDRT</sequence>
<keyword evidence="3" id="KW-1185">Reference proteome</keyword>
<evidence type="ECO:0000313" key="3">
    <source>
        <dbReference type="Proteomes" id="UP000799429"/>
    </source>
</evidence>
<dbReference type="OrthoDB" id="783096at2759"/>
<proteinExistence type="predicted"/>
<dbReference type="InterPro" id="IPR004843">
    <property type="entry name" value="Calcineurin-like_PHP"/>
</dbReference>
<accession>A0A9P4VRU5</accession>
<dbReference type="GO" id="GO:0005737">
    <property type="term" value="C:cytoplasm"/>
    <property type="evidence" value="ECO:0007669"/>
    <property type="project" value="TreeGrafter"/>
</dbReference>
<dbReference type="Proteomes" id="UP000799429">
    <property type="component" value="Unassembled WGS sequence"/>
</dbReference>
<name>A0A9P4VRU5_9PEZI</name>
<evidence type="ECO:0000259" key="1">
    <source>
        <dbReference type="Pfam" id="PF00149"/>
    </source>
</evidence>
<reference evidence="2" key="1">
    <citation type="journal article" date="2020" name="Stud. Mycol.">
        <title>101 Dothideomycetes genomes: a test case for predicting lifestyles and emergence of pathogens.</title>
        <authorList>
            <person name="Haridas S."/>
            <person name="Albert R."/>
            <person name="Binder M."/>
            <person name="Bloem J."/>
            <person name="Labutti K."/>
            <person name="Salamov A."/>
            <person name="Andreopoulos B."/>
            <person name="Baker S."/>
            <person name="Barry K."/>
            <person name="Bills G."/>
            <person name="Bluhm B."/>
            <person name="Cannon C."/>
            <person name="Castanera R."/>
            <person name="Culley D."/>
            <person name="Daum C."/>
            <person name="Ezra D."/>
            <person name="Gonzalez J."/>
            <person name="Henrissat B."/>
            <person name="Kuo A."/>
            <person name="Liang C."/>
            <person name="Lipzen A."/>
            <person name="Lutzoni F."/>
            <person name="Magnuson J."/>
            <person name="Mondo S."/>
            <person name="Nolan M."/>
            <person name="Ohm R."/>
            <person name="Pangilinan J."/>
            <person name="Park H.-J."/>
            <person name="Ramirez L."/>
            <person name="Alfaro M."/>
            <person name="Sun H."/>
            <person name="Tritt A."/>
            <person name="Yoshinaga Y."/>
            <person name="Zwiers L.-H."/>
            <person name="Turgeon B."/>
            <person name="Goodwin S."/>
            <person name="Spatafora J."/>
            <person name="Crous P."/>
            <person name="Grigoriev I."/>
        </authorList>
    </citation>
    <scope>NUCLEOTIDE SEQUENCE</scope>
    <source>
        <strain evidence="2">CBS 101060</strain>
    </source>
</reference>
<dbReference type="AlphaFoldDB" id="A0A9P4VRU5"/>
<dbReference type="SUPFAM" id="SSF56300">
    <property type="entry name" value="Metallo-dependent phosphatases"/>
    <property type="match status" value="1"/>
</dbReference>
<organism evidence="2 3">
    <name type="scientific">Patellaria atrata CBS 101060</name>
    <dbReference type="NCBI Taxonomy" id="1346257"/>
    <lineage>
        <taxon>Eukaryota</taxon>
        <taxon>Fungi</taxon>
        <taxon>Dikarya</taxon>
        <taxon>Ascomycota</taxon>
        <taxon>Pezizomycotina</taxon>
        <taxon>Dothideomycetes</taxon>
        <taxon>Dothideomycetes incertae sedis</taxon>
        <taxon>Patellariales</taxon>
        <taxon>Patellariaceae</taxon>
        <taxon>Patellaria</taxon>
    </lineage>
</organism>